<dbReference type="Pfam" id="PF13810">
    <property type="entry name" value="DUF4185"/>
    <property type="match status" value="1"/>
</dbReference>
<dbReference type="EMBL" id="VKKY01000002">
    <property type="protein sequence ID" value="KAA3438779.1"/>
    <property type="molecule type" value="Genomic_DNA"/>
</dbReference>
<evidence type="ECO:0000313" key="4">
    <source>
        <dbReference type="Proteomes" id="UP000324133"/>
    </source>
</evidence>
<name>A0A5B6TE86_9BACT</name>
<protein>
    <submittedName>
        <fullName evidence="3">DUF4185 domain-containing protein</fullName>
    </submittedName>
</protein>
<dbReference type="InterPro" id="IPR025442">
    <property type="entry name" value="DUF4185"/>
</dbReference>
<feature type="domain" description="DUF4185" evidence="2">
    <location>
        <begin position="252"/>
        <end position="364"/>
    </location>
</feature>
<accession>A0A5B6TE86</accession>
<keyword evidence="4" id="KW-1185">Reference proteome</keyword>
<reference evidence="3 4" key="1">
    <citation type="submission" date="2019-07" db="EMBL/GenBank/DDBJ databases">
        <title>Rufibacter sp. nov., isolated from lake sediment.</title>
        <authorList>
            <person name="Qu J.-H."/>
        </authorList>
    </citation>
    <scope>NUCLEOTIDE SEQUENCE [LARGE SCALE GENOMIC DNA]</scope>
    <source>
        <strain evidence="3 4">NBS58-1</strain>
    </source>
</reference>
<evidence type="ECO:0000313" key="3">
    <source>
        <dbReference type="EMBL" id="KAA3438779.1"/>
    </source>
</evidence>
<dbReference type="PROSITE" id="PS51257">
    <property type="entry name" value="PROKAR_LIPOPROTEIN"/>
    <property type="match status" value="1"/>
</dbReference>
<organism evidence="3 4">
    <name type="scientific">Rufibacter hautae</name>
    <dbReference type="NCBI Taxonomy" id="2595005"/>
    <lineage>
        <taxon>Bacteria</taxon>
        <taxon>Pseudomonadati</taxon>
        <taxon>Bacteroidota</taxon>
        <taxon>Cytophagia</taxon>
        <taxon>Cytophagales</taxon>
        <taxon>Hymenobacteraceae</taxon>
        <taxon>Rufibacter</taxon>
    </lineage>
</organism>
<comment type="caution">
    <text evidence="3">The sequence shown here is derived from an EMBL/GenBank/DDBJ whole genome shotgun (WGS) entry which is preliminary data.</text>
</comment>
<feature type="chain" id="PRO_5023050285" evidence="1">
    <location>
        <begin position="25"/>
        <end position="417"/>
    </location>
</feature>
<evidence type="ECO:0000259" key="2">
    <source>
        <dbReference type="Pfam" id="PF13810"/>
    </source>
</evidence>
<feature type="signal peptide" evidence="1">
    <location>
        <begin position="1"/>
        <end position="24"/>
    </location>
</feature>
<gene>
    <name evidence="3" type="ORF">FOA19_16320</name>
</gene>
<evidence type="ECO:0000256" key="1">
    <source>
        <dbReference type="SAM" id="SignalP"/>
    </source>
</evidence>
<keyword evidence="1" id="KW-0732">Signal</keyword>
<dbReference type="RefSeq" id="WP_149091835.1">
    <property type="nucleotide sequence ID" value="NZ_VKKY01000002.1"/>
</dbReference>
<sequence>MKSSAHLRRRKWMVFRLVPFTAMAMLAGGCQQNKSMAAESSEKNAPSAVSNVRQVKATSVPQWEQMLMHNSGWLGADGIYCVALNGVEKSGQATASTETFLWFSDTIIGDIKGDSLQADWQMVHNSVGYLQGSTPDPKKIKFHWRKDEKGKAASMFEPHTPKAQPGDYYWLGDGFFNHQKDSTIYILAYRIKSLPGGVYPFEDVGVSLIAVPKGSRPPFTNHRQMDTPLFFKDSNGKGKVVFGVAVLANTVGAKAPKPDGYIYVYGVRGDKKELLVARVQDKAFEDFSQWRYWDGSSWGTDVHKAAALTSRVSNEMGVSFMEDGRVLASYQLDTNSPTVAIQTGQTPAGPFQPAKKIFETPEVYEDLDFYTYNAKAHPHLSKPGELLISYNVNSFDFIADIHKHPHHLRPRFISVKY</sequence>
<proteinExistence type="predicted"/>
<dbReference type="OrthoDB" id="9765957at2"/>
<dbReference type="AlphaFoldDB" id="A0A5B6TE86"/>
<dbReference type="Proteomes" id="UP000324133">
    <property type="component" value="Unassembled WGS sequence"/>
</dbReference>